<evidence type="ECO:0000256" key="2">
    <source>
        <dbReference type="ARBA" id="ARBA00023008"/>
    </source>
</evidence>
<feature type="domain" description="Tyrosinase copper-binding" evidence="5">
    <location>
        <begin position="88"/>
        <end position="105"/>
    </location>
</feature>
<feature type="chain" id="PRO_5040442580" description="Tyrosinase copper-binding domain-containing protein" evidence="4">
    <location>
        <begin position="21"/>
        <end position="335"/>
    </location>
</feature>
<reference evidence="7" key="1">
    <citation type="submission" date="2021-03" db="EMBL/GenBank/DDBJ databases">
        <title>Revisited historic fungal species revealed as producer of novel bioactive compounds through whole genome sequencing and comparative genomics.</title>
        <authorList>
            <person name="Vignolle G.A."/>
            <person name="Hochenegger N."/>
            <person name="Mach R.L."/>
            <person name="Mach-Aigner A.R."/>
            <person name="Javad Rahimi M."/>
            <person name="Salim K.A."/>
            <person name="Chan C.M."/>
            <person name="Lim L.B.L."/>
            <person name="Cai F."/>
            <person name="Druzhinina I.S."/>
            <person name="U'Ren J.M."/>
            <person name="Derntl C."/>
        </authorList>
    </citation>
    <scope>NUCLEOTIDE SEQUENCE</scope>
    <source>
        <strain evidence="7">TUCIM 5799</strain>
    </source>
</reference>
<keyword evidence="8" id="KW-1185">Reference proteome</keyword>
<evidence type="ECO:0000313" key="8">
    <source>
        <dbReference type="Proteomes" id="UP000829685"/>
    </source>
</evidence>
<gene>
    <name evidence="7" type="ORF">JX265_010248</name>
</gene>
<keyword evidence="1" id="KW-0479">Metal-binding</keyword>
<dbReference type="InterPro" id="IPR008922">
    <property type="entry name" value="Di-copper_centre_dom_sf"/>
</dbReference>
<dbReference type="PRINTS" id="PR00092">
    <property type="entry name" value="TYROSINASE"/>
</dbReference>
<keyword evidence="2" id="KW-0186">Copper</keyword>
<evidence type="ECO:0000256" key="4">
    <source>
        <dbReference type="SAM" id="SignalP"/>
    </source>
</evidence>
<dbReference type="Gene3D" id="1.10.1280.10">
    <property type="entry name" value="Di-copper center containing domain from catechol oxidase"/>
    <property type="match status" value="1"/>
</dbReference>
<organism evidence="7 8">
    <name type="scientific">Neoarthrinium moseri</name>
    <dbReference type="NCBI Taxonomy" id="1658444"/>
    <lineage>
        <taxon>Eukaryota</taxon>
        <taxon>Fungi</taxon>
        <taxon>Dikarya</taxon>
        <taxon>Ascomycota</taxon>
        <taxon>Pezizomycotina</taxon>
        <taxon>Sordariomycetes</taxon>
        <taxon>Xylariomycetidae</taxon>
        <taxon>Amphisphaeriales</taxon>
        <taxon>Apiosporaceae</taxon>
        <taxon>Neoarthrinium</taxon>
    </lineage>
</organism>
<accession>A0A9Q0AIL3</accession>
<comment type="caution">
    <text evidence="7">The sequence shown here is derived from an EMBL/GenBank/DDBJ whole genome shotgun (WGS) entry which is preliminary data.</text>
</comment>
<dbReference type="PANTHER" id="PTHR11474:SF126">
    <property type="entry name" value="TYROSINASE-LIKE PROTEIN TYR-1-RELATED"/>
    <property type="match status" value="1"/>
</dbReference>
<dbReference type="Proteomes" id="UP000829685">
    <property type="component" value="Unassembled WGS sequence"/>
</dbReference>
<feature type="signal peptide" evidence="4">
    <location>
        <begin position="1"/>
        <end position="20"/>
    </location>
</feature>
<evidence type="ECO:0000256" key="3">
    <source>
        <dbReference type="SAM" id="MobiDB-lite"/>
    </source>
</evidence>
<dbReference type="PROSITE" id="PS00497">
    <property type="entry name" value="TYROSINASE_1"/>
    <property type="match status" value="1"/>
</dbReference>
<evidence type="ECO:0000259" key="6">
    <source>
        <dbReference type="PROSITE" id="PS00498"/>
    </source>
</evidence>
<dbReference type="SUPFAM" id="SSF48056">
    <property type="entry name" value="Di-copper centre-containing domain"/>
    <property type="match status" value="1"/>
</dbReference>
<dbReference type="GO" id="GO:0046872">
    <property type="term" value="F:metal ion binding"/>
    <property type="evidence" value="ECO:0007669"/>
    <property type="project" value="UniProtKB-KW"/>
</dbReference>
<dbReference type="EMBL" id="JAFIMR010000033">
    <property type="protein sequence ID" value="KAI1859799.1"/>
    <property type="molecule type" value="Genomic_DNA"/>
</dbReference>
<feature type="compositionally biased region" description="Gly residues" evidence="3">
    <location>
        <begin position="268"/>
        <end position="285"/>
    </location>
</feature>
<proteinExistence type="predicted"/>
<dbReference type="InterPro" id="IPR050316">
    <property type="entry name" value="Tyrosinase/Hemocyanin"/>
</dbReference>
<evidence type="ECO:0000313" key="7">
    <source>
        <dbReference type="EMBL" id="KAI1859799.1"/>
    </source>
</evidence>
<dbReference type="PROSITE" id="PS00498">
    <property type="entry name" value="TYROSINASE_2"/>
    <property type="match status" value="1"/>
</dbReference>
<dbReference type="AlphaFoldDB" id="A0A9Q0AIL3"/>
<sequence length="335" mass="36936">MTSLVQRALLLLAASSIVSAVPAKRQASVCTEVRERVPWYNLTSEEKTSYIQADLCLINAPSKSGIPGAVTRWDDLQWPHVVQTATVHNVGAFLPFHRYYMTAHERLIKDECGYMGRMPYWDELADIADLEGSELWSEEYFGGDGTGANNCVETGPFANLTLRWTREGTVDESCLTRRFSNRSLASTSQTNINACNTITNYTQAWNCWSGGPHSGGHSGVGGIMSDATLSPGDPVFYLHHSWLDKLWWEWQKLDLPTRYTDMGGPNIPGGRGGGGFPGGPQGGTGPEFTDYFGDNGNITTLNHRLYMSEIYPNVTIGDVMDLNGDVICSEYINVE</sequence>
<evidence type="ECO:0000259" key="5">
    <source>
        <dbReference type="PROSITE" id="PS00497"/>
    </source>
</evidence>
<dbReference type="InterPro" id="IPR002227">
    <property type="entry name" value="Tyrosinase_Cu-bd"/>
</dbReference>
<dbReference type="GO" id="GO:0016491">
    <property type="term" value="F:oxidoreductase activity"/>
    <property type="evidence" value="ECO:0007669"/>
    <property type="project" value="InterPro"/>
</dbReference>
<feature type="region of interest" description="Disordered" evidence="3">
    <location>
        <begin position="268"/>
        <end position="287"/>
    </location>
</feature>
<name>A0A9Q0AIL3_9PEZI</name>
<evidence type="ECO:0000256" key="1">
    <source>
        <dbReference type="ARBA" id="ARBA00022723"/>
    </source>
</evidence>
<feature type="domain" description="Tyrosinase copper-binding" evidence="6">
    <location>
        <begin position="233"/>
        <end position="244"/>
    </location>
</feature>
<dbReference type="Pfam" id="PF00264">
    <property type="entry name" value="Tyrosinase"/>
    <property type="match status" value="1"/>
</dbReference>
<keyword evidence="4" id="KW-0732">Signal</keyword>
<dbReference type="PANTHER" id="PTHR11474">
    <property type="entry name" value="TYROSINASE FAMILY MEMBER"/>
    <property type="match status" value="1"/>
</dbReference>
<protein>
    <recommendedName>
        <fullName evidence="5 6">Tyrosinase copper-binding domain-containing protein</fullName>
    </recommendedName>
</protein>